<dbReference type="RefSeq" id="WP_064719372.1">
    <property type="nucleotide sequence ID" value="NZ_LXEV01000018.1"/>
</dbReference>
<reference evidence="4 5" key="1">
    <citation type="submission" date="2016-04" db="EMBL/GenBank/DDBJ databases">
        <title>ATOL: Assembling a taxonomically balanced genome-scale reconstruction of the evolutionary history of the Enterobacteriaceae.</title>
        <authorList>
            <person name="Plunkett G.III."/>
            <person name="Neeno-Eckwall E.C."/>
            <person name="Glasner J.D."/>
            <person name="Perna N.T."/>
        </authorList>
    </citation>
    <scope>NUCLEOTIDE SEQUENCE [LARGE SCALE GENOMIC DNA]</scope>
    <source>
        <strain evidence="4 5">ATCC 700826</strain>
    </source>
</reference>
<dbReference type="Proteomes" id="UP000078250">
    <property type="component" value="Unassembled WGS sequence"/>
</dbReference>
<sequence>MASKATIAAGASASVASTASVAAQAGFASLVSQAAVSLAENKGNISKTLGSLGRSDTVKSIVTSMVVAGTLQGLDQFMGWDQAIQGGTLPSTGKLLATDNATWNQVAQRVASHSVVSSTLGTAIQGGSFIDNFKTALLSNIGSQFHAEGANLIGDNGAVLGHAGKVLSHATLSGLSAQISGGNVNGAIIGSLAAEIAAISLGDNTIKAEEWQKKSESQAQFIRLFGGIAGGIFTGEPGGVYSGARGAENSFRYNYLSHHQQKLMEKELSTETNYFKKTAIYLKWLSADIGQNTGFNAGLVAGIPTGLYETIEGLASLAINPLETYQAIKAVIQSDNAFDTLTQAVKQSYIDRIEKLEAEYQKAGVSGSFNAGVESGKLIFDLVGLFAGGAGVAKGSSQLIAKTSAKIIKKRTRVSFPNGISFEIELPKHLATVDKFTQKMGISGGHNANIFYNVVKDKNLKIIKESPKNVRGITYIEYKIPAKHPQTGEITHYKGNGAQPFKKTIYDPKIFSDQKILELGQKAAANGYKNALDKNLQSYDAISEGITFRVYLDKETKMVTNFHPK</sequence>
<evidence type="ECO:0000256" key="1">
    <source>
        <dbReference type="SAM" id="SignalP"/>
    </source>
</evidence>
<organism evidence="4 5">
    <name type="scientific">Proteus hauseri ATCC 700826</name>
    <dbReference type="NCBI Taxonomy" id="1354271"/>
    <lineage>
        <taxon>Bacteria</taxon>
        <taxon>Pseudomonadati</taxon>
        <taxon>Pseudomonadota</taxon>
        <taxon>Gammaproteobacteria</taxon>
        <taxon>Enterobacterales</taxon>
        <taxon>Morganellaceae</taxon>
        <taxon>Proteus</taxon>
    </lineage>
</organism>
<comment type="caution">
    <text evidence="4">The sequence shown here is derived from an EMBL/GenBank/DDBJ whole genome shotgun (WGS) entry which is preliminary data.</text>
</comment>
<dbReference type="AlphaFoldDB" id="A0AAJ3HTW5"/>
<evidence type="ECO:0000259" key="3">
    <source>
        <dbReference type="Pfam" id="PF14436"/>
    </source>
</evidence>
<dbReference type="Pfam" id="PF04830">
    <property type="entry name" value="DUF637"/>
    <property type="match status" value="1"/>
</dbReference>
<keyword evidence="1" id="KW-0732">Signal</keyword>
<accession>A0AAJ3HTW5</accession>
<name>A0AAJ3HTW5_PROHU</name>
<evidence type="ECO:0000313" key="4">
    <source>
        <dbReference type="EMBL" id="OAT47881.1"/>
    </source>
</evidence>
<evidence type="ECO:0000259" key="2">
    <source>
        <dbReference type="Pfam" id="PF04830"/>
    </source>
</evidence>
<dbReference type="EMBL" id="LXEV01000018">
    <property type="protein sequence ID" value="OAT47881.1"/>
    <property type="molecule type" value="Genomic_DNA"/>
</dbReference>
<feature type="chain" id="PRO_5042504696" evidence="1">
    <location>
        <begin position="35"/>
        <end position="565"/>
    </location>
</feature>
<dbReference type="CDD" id="cd20686">
    <property type="entry name" value="CdiA-CT_Ec-like"/>
    <property type="match status" value="1"/>
</dbReference>
<proteinExistence type="predicted"/>
<dbReference type="InterPro" id="IPR029501">
    <property type="entry name" value="EndoU_bac"/>
</dbReference>
<keyword evidence="5" id="KW-1185">Reference proteome</keyword>
<evidence type="ECO:0000313" key="5">
    <source>
        <dbReference type="Proteomes" id="UP000078250"/>
    </source>
</evidence>
<dbReference type="Pfam" id="PF14436">
    <property type="entry name" value="EndoU_bacteria"/>
    <property type="match status" value="1"/>
</dbReference>
<protein>
    <submittedName>
        <fullName evidence="4">Hemolysin</fullName>
    </submittedName>
</protein>
<dbReference type="GO" id="GO:0004519">
    <property type="term" value="F:endonuclease activity"/>
    <property type="evidence" value="ECO:0007669"/>
    <property type="project" value="InterPro"/>
</dbReference>
<dbReference type="InterPro" id="IPR006915">
    <property type="entry name" value="DUF637_hemagglutn_put"/>
</dbReference>
<gene>
    <name evidence="4" type="ORF">M997_1383</name>
</gene>
<feature type="signal peptide" evidence="1">
    <location>
        <begin position="1"/>
        <end position="34"/>
    </location>
</feature>
<feature type="domain" description="DUF637" evidence="2">
    <location>
        <begin position="22"/>
        <end position="190"/>
    </location>
</feature>
<feature type="domain" description="Bacterial EndoU nuclease" evidence="3">
    <location>
        <begin position="438"/>
        <end position="564"/>
    </location>
</feature>